<organism evidence="2 3">
    <name type="scientific">Rhipicephalus sanguineus</name>
    <name type="common">Brown dog tick</name>
    <name type="synonym">Ixodes sanguineus</name>
    <dbReference type="NCBI Taxonomy" id="34632"/>
    <lineage>
        <taxon>Eukaryota</taxon>
        <taxon>Metazoa</taxon>
        <taxon>Ecdysozoa</taxon>
        <taxon>Arthropoda</taxon>
        <taxon>Chelicerata</taxon>
        <taxon>Arachnida</taxon>
        <taxon>Acari</taxon>
        <taxon>Parasitiformes</taxon>
        <taxon>Ixodida</taxon>
        <taxon>Ixodoidea</taxon>
        <taxon>Ixodidae</taxon>
        <taxon>Rhipicephalinae</taxon>
        <taxon>Rhipicephalus</taxon>
        <taxon>Rhipicephalus</taxon>
    </lineage>
</organism>
<feature type="region of interest" description="Disordered" evidence="1">
    <location>
        <begin position="141"/>
        <end position="270"/>
    </location>
</feature>
<evidence type="ECO:0000313" key="2">
    <source>
        <dbReference type="EMBL" id="KAH7957700.1"/>
    </source>
</evidence>
<feature type="compositionally biased region" description="Low complexity" evidence="1">
    <location>
        <begin position="203"/>
        <end position="221"/>
    </location>
</feature>
<evidence type="ECO:0000313" key="3">
    <source>
        <dbReference type="Proteomes" id="UP000821837"/>
    </source>
</evidence>
<accession>A0A9D4PXR7</accession>
<keyword evidence="3" id="KW-1185">Reference proteome</keyword>
<protein>
    <recommendedName>
        <fullName evidence="4">BEN domain-containing protein</fullName>
    </recommendedName>
</protein>
<proteinExistence type="predicted"/>
<dbReference type="AlphaFoldDB" id="A0A9D4PXR7"/>
<dbReference type="EMBL" id="JABSTV010001250">
    <property type="protein sequence ID" value="KAH7957700.1"/>
    <property type="molecule type" value="Genomic_DNA"/>
</dbReference>
<dbReference type="Gene3D" id="1.10.10.2590">
    <property type="entry name" value="BEN domain"/>
    <property type="match status" value="1"/>
</dbReference>
<comment type="caution">
    <text evidence="2">The sequence shown here is derived from an EMBL/GenBank/DDBJ whole genome shotgun (WGS) entry which is preliminary data.</text>
</comment>
<dbReference type="Proteomes" id="UP000821837">
    <property type="component" value="Unassembled WGS sequence"/>
</dbReference>
<gene>
    <name evidence="2" type="ORF">HPB52_021910</name>
</gene>
<dbReference type="VEuPathDB" id="VectorBase:RSAN_048133"/>
<feature type="compositionally biased region" description="Polar residues" evidence="1">
    <location>
        <begin position="259"/>
        <end position="270"/>
    </location>
</feature>
<reference evidence="2" key="1">
    <citation type="journal article" date="2020" name="Cell">
        <title>Large-Scale Comparative Analyses of Tick Genomes Elucidate Their Genetic Diversity and Vector Capacities.</title>
        <authorList>
            <consortium name="Tick Genome and Microbiome Consortium (TIGMIC)"/>
            <person name="Jia N."/>
            <person name="Wang J."/>
            <person name="Shi W."/>
            <person name="Du L."/>
            <person name="Sun Y."/>
            <person name="Zhan W."/>
            <person name="Jiang J.F."/>
            <person name="Wang Q."/>
            <person name="Zhang B."/>
            <person name="Ji P."/>
            <person name="Bell-Sakyi L."/>
            <person name="Cui X.M."/>
            <person name="Yuan T.T."/>
            <person name="Jiang B.G."/>
            <person name="Yang W.F."/>
            <person name="Lam T.T."/>
            <person name="Chang Q.C."/>
            <person name="Ding S.J."/>
            <person name="Wang X.J."/>
            <person name="Zhu J.G."/>
            <person name="Ruan X.D."/>
            <person name="Zhao L."/>
            <person name="Wei J.T."/>
            <person name="Ye R.Z."/>
            <person name="Que T.C."/>
            <person name="Du C.H."/>
            <person name="Zhou Y.H."/>
            <person name="Cheng J.X."/>
            <person name="Dai P.F."/>
            <person name="Guo W.B."/>
            <person name="Han X.H."/>
            <person name="Huang E.J."/>
            <person name="Li L.F."/>
            <person name="Wei W."/>
            <person name="Gao Y.C."/>
            <person name="Liu J.Z."/>
            <person name="Shao H.Z."/>
            <person name="Wang X."/>
            <person name="Wang C.C."/>
            <person name="Yang T.C."/>
            <person name="Huo Q.B."/>
            <person name="Li W."/>
            <person name="Chen H.Y."/>
            <person name="Chen S.E."/>
            <person name="Zhou L.G."/>
            <person name="Ni X.B."/>
            <person name="Tian J.H."/>
            <person name="Sheng Y."/>
            <person name="Liu T."/>
            <person name="Pan Y.S."/>
            <person name="Xia L.Y."/>
            <person name="Li J."/>
            <person name="Zhao F."/>
            <person name="Cao W.C."/>
        </authorList>
    </citation>
    <scope>NUCLEOTIDE SEQUENCE</scope>
    <source>
        <strain evidence="2">Rsan-2018</strain>
    </source>
</reference>
<evidence type="ECO:0008006" key="4">
    <source>
        <dbReference type="Google" id="ProtNLM"/>
    </source>
</evidence>
<sequence length="270" mass="29870">MRPGARQLVMVTGKITCGDEDSHQTTGTAGRRRAVTAWDELLAVQRASGLLYQRPGHQNIGGGVLVSRASLTRLEENFRDAPSKFARALLRVLFTDAELENKTLFGRQTNSHKDQPAKAGLDQKRVVAVLDDKLKRRLGSMFQKMGSRQSTSTAEQEEVEDKFYSKEKESSRGTAAPRARPPPSAFGPSSPGHPYARKHQDPGPHLLSRSPLLPSLVPPASVRRLPRLSRPAYEGAQELHVIRPTRYAPQSRRRPASATRGNTHRNGSFK</sequence>
<reference evidence="2" key="2">
    <citation type="submission" date="2021-09" db="EMBL/GenBank/DDBJ databases">
        <authorList>
            <person name="Jia N."/>
            <person name="Wang J."/>
            <person name="Shi W."/>
            <person name="Du L."/>
            <person name="Sun Y."/>
            <person name="Zhan W."/>
            <person name="Jiang J."/>
            <person name="Wang Q."/>
            <person name="Zhang B."/>
            <person name="Ji P."/>
            <person name="Sakyi L.B."/>
            <person name="Cui X."/>
            <person name="Yuan T."/>
            <person name="Jiang B."/>
            <person name="Yang W."/>
            <person name="Lam T.T.-Y."/>
            <person name="Chang Q."/>
            <person name="Ding S."/>
            <person name="Wang X."/>
            <person name="Zhu J."/>
            <person name="Ruan X."/>
            <person name="Zhao L."/>
            <person name="Wei J."/>
            <person name="Que T."/>
            <person name="Du C."/>
            <person name="Cheng J."/>
            <person name="Dai P."/>
            <person name="Han X."/>
            <person name="Huang E."/>
            <person name="Gao Y."/>
            <person name="Liu J."/>
            <person name="Shao H."/>
            <person name="Ye R."/>
            <person name="Li L."/>
            <person name="Wei W."/>
            <person name="Wang X."/>
            <person name="Wang C."/>
            <person name="Huo Q."/>
            <person name="Li W."/>
            <person name="Guo W."/>
            <person name="Chen H."/>
            <person name="Chen S."/>
            <person name="Zhou L."/>
            <person name="Zhou L."/>
            <person name="Ni X."/>
            <person name="Tian J."/>
            <person name="Zhou Y."/>
            <person name="Sheng Y."/>
            <person name="Liu T."/>
            <person name="Pan Y."/>
            <person name="Xia L."/>
            <person name="Li J."/>
            <person name="Zhao F."/>
            <person name="Cao W."/>
        </authorList>
    </citation>
    <scope>NUCLEOTIDE SEQUENCE</scope>
    <source>
        <strain evidence="2">Rsan-2018</strain>
        <tissue evidence="2">Larvae</tissue>
    </source>
</reference>
<name>A0A9D4PXR7_RHISA</name>
<evidence type="ECO:0000256" key="1">
    <source>
        <dbReference type="SAM" id="MobiDB-lite"/>
    </source>
</evidence>
<feature type="compositionally biased region" description="Basic and acidic residues" evidence="1">
    <location>
        <begin position="161"/>
        <end position="171"/>
    </location>
</feature>